<dbReference type="PROSITE" id="PS01248">
    <property type="entry name" value="EGF_LAM_1"/>
    <property type="match status" value="3"/>
</dbReference>
<dbReference type="Gene3D" id="4.10.400.10">
    <property type="entry name" value="Low-density Lipoprotein Receptor"/>
    <property type="match status" value="4"/>
</dbReference>
<dbReference type="SUPFAM" id="SSF57424">
    <property type="entry name" value="LDL receptor-like module"/>
    <property type="match status" value="4"/>
</dbReference>
<evidence type="ECO:0000259" key="13">
    <source>
        <dbReference type="PROSITE" id="PS50026"/>
    </source>
</evidence>
<dbReference type="SMART" id="SM00180">
    <property type="entry name" value="EGF_Lam"/>
    <property type="match status" value="5"/>
</dbReference>
<dbReference type="EMBL" id="KB295796">
    <property type="protein sequence ID" value="ELU12610.1"/>
    <property type="molecule type" value="Genomic_DNA"/>
</dbReference>
<evidence type="ECO:0000259" key="14">
    <source>
        <dbReference type="PROSITE" id="PS50027"/>
    </source>
</evidence>
<evidence type="ECO:0000256" key="6">
    <source>
        <dbReference type="ARBA" id="ARBA00022869"/>
    </source>
</evidence>
<dbReference type="GO" id="GO:0030154">
    <property type="term" value="P:cell differentiation"/>
    <property type="evidence" value="ECO:0007669"/>
    <property type="project" value="UniProtKB-ARBA"/>
</dbReference>
<name>R7VA56_CAPTE</name>
<dbReference type="FunFam" id="2.10.25.10:FF:000106">
    <property type="entry name" value="Heparan sulfate proteoglycan 2"/>
    <property type="match status" value="2"/>
</dbReference>
<dbReference type="InterPro" id="IPR036179">
    <property type="entry name" value="Ig-like_dom_sf"/>
</dbReference>
<feature type="disulfide bond" evidence="10">
    <location>
        <begin position="674"/>
        <end position="683"/>
    </location>
</feature>
<evidence type="ECO:0000313" key="18">
    <source>
        <dbReference type="EnsemblMetazoa" id="CapteP90300"/>
    </source>
</evidence>
<dbReference type="InterPro" id="IPR056863">
    <property type="entry name" value="LMN_ATRN_NET-like_EGF"/>
</dbReference>
<dbReference type="InterPro" id="IPR003598">
    <property type="entry name" value="Ig_sub2"/>
</dbReference>
<keyword evidence="8" id="KW-0325">Glycoprotein</keyword>
<evidence type="ECO:0000256" key="7">
    <source>
        <dbReference type="ARBA" id="ARBA00023157"/>
    </source>
</evidence>
<proteinExistence type="predicted"/>
<sequence>CRYDEFRCNDGSCIPNSRKCDGRSDCRDSSDENNCLSNCCIQLSMDMKCVCLSPVGPTLPPVGGGPCGRDQFSCDSGQCVPHDYQCDGDFDCTDRSDEANCVNLTPCEPNEFQCANGRCAPKIWLCDKEDDCGDGSDELNCPTAEPGAVCMADEYKCLSGDQCIPLSYQCDDQIDCQDRSDEIGCASPTVIVPPPPEKEILQGETLEVECEAIGVPTPLIVWRLNWGHIGKPPRVTTSSSNGRGLLTIRRASREDEGAYTCEAINSRGSIFAQPDLILIVNPIPGMCQPPDYNVDARSFDECVSCFCFEESNQCYSSNLFLSIVRITPGNDVKLVSREDQREADSNLVAYAPSKRQFSVDDYYQRVRGQGYYWSLPKQFLGKKVITSYGGDLQYSLTYDTPYSPNFIEGPDAVINGNGRTLYHSEFKEAFSGVEQNVKIPLTESAWSLDEEGRRPANRDDIMMILANIEYIMIKSGYDRYQQKVGINAIQMSTTSQQDTGMGRAVLVESCNCPTGYTGTSCEECAPGFQRSETGRLLGSCLACNCNGHSNDCDPGSGDCRNCLHNTEGERCDRCKAGYYGDARRGTPNDCQPCPCPLSAPDNQFANECYLETDGEVTCSGCPEGYTGRRCESCAPGYEGDPTIPGDFCKPVGQRCDSRGSLTANPNPATGQCDCKSLVQGETCNTCSPRAFFLSEDNPDGCVSCFCSGLTSMCTSTTWNRAVVSSVFGRDNQGFSITDRGRRQTYTDVNVNARDRELLFQDFPRLPSEVYYWNMPDKYLGNKVTSYGGKLRYTLQFLPGFDASLTSGYPAVEISGNDIILEYDQRQALQANTPTTFQVIFQEQYWKRPDNHPATREHMLMALADLDYIIIKASHAVSTVESGLRDVSMDIAEDRTTGLERAYPVEQCSCPVGYVGLSCEDCSLGYTRSGGGLYLGTCAPCRCNGHSSECDPETGECRSCQHNTEGERCDQCAAGFYGDATRGSPNDCQACPCPLTSQPNQFSRTCRLDSDGRSTCDMCPQGYTGRNCER</sequence>
<dbReference type="Pfam" id="PF00052">
    <property type="entry name" value="Laminin_B"/>
    <property type="match status" value="2"/>
</dbReference>
<keyword evidence="4" id="KW-0732">Signal</keyword>
<feature type="disulfide bond" evidence="11">
    <location>
        <begin position="67"/>
        <end position="79"/>
    </location>
</feature>
<dbReference type="PROSITE" id="PS50026">
    <property type="entry name" value="EGF_3"/>
    <property type="match status" value="1"/>
</dbReference>
<dbReference type="PANTHER" id="PTHR10574">
    <property type="entry name" value="NETRIN/LAMININ-RELATED"/>
    <property type="match status" value="1"/>
</dbReference>
<organism evidence="17">
    <name type="scientific">Capitella teleta</name>
    <name type="common">Polychaete worm</name>
    <dbReference type="NCBI Taxonomy" id="283909"/>
    <lineage>
        <taxon>Eukaryota</taxon>
        <taxon>Metazoa</taxon>
        <taxon>Spiralia</taxon>
        <taxon>Lophotrochozoa</taxon>
        <taxon>Annelida</taxon>
        <taxon>Polychaeta</taxon>
        <taxon>Sedentaria</taxon>
        <taxon>Scolecida</taxon>
        <taxon>Capitellidae</taxon>
        <taxon>Capitella</taxon>
    </lineage>
</organism>
<dbReference type="HOGENOM" id="CLU_274935_0_0_1"/>
<evidence type="ECO:0000256" key="11">
    <source>
        <dbReference type="PROSITE-ProRule" id="PRU00124"/>
    </source>
</evidence>
<comment type="subcellular location">
    <subcellularLocation>
        <location evidence="1">Secreted</location>
        <location evidence="1">Extracellular space</location>
        <location evidence="1">Extracellular matrix</location>
        <location evidence="1">Basement membrane</location>
    </subcellularLocation>
</comment>
<dbReference type="SMART" id="SM00181">
    <property type="entry name" value="EGF"/>
    <property type="match status" value="4"/>
</dbReference>
<evidence type="ECO:0000256" key="3">
    <source>
        <dbReference type="ARBA" id="ARBA00022530"/>
    </source>
</evidence>
<keyword evidence="19" id="KW-1185">Reference proteome</keyword>
<dbReference type="InterPro" id="IPR003599">
    <property type="entry name" value="Ig_sub"/>
</dbReference>
<evidence type="ECO:0008006" key="20">
    <source>
        <dbReference type="Google" id="ProtNLM"/>
    </source>
</evidence>
<dbReference type="OMA" id="IDRNAPF"/>
<dbReference type="SMART" id="SM00409">
    <property type="entry name" value="IG"/>
    <property type="match status" value="1"/>
</dbReference>
<feature type="domain" description="Laminin EGF-like" evidence="14">
    <location>
        <begin position="543"/>
        <end position="592"/>
    </location>
</feature>
<feature type="disulfide bond" evidence="12">
    <location>
        <begin position="959"/>
        <end position="968"/>
    </location>
</feature>
<evidence type="ECO:0000259" key="15">
    <source>
        <dbReference type="PROSITE" id="PS50835"/>
    </source>
</evidence>
<dbReference type="Pfam" id="PF24973">
    <property type="entry name" value="EGF_LMN_ATRN"/>
    <property type="match status" value="2"/>
</dbReference>
<dbReference type="FunFam" id="2.10.25.10:FF:000033">
    <property type="entry name" value="Laminin subunit alpha 2"/>
    <property type="match status" value="1"/>
</dbReference>
<feature type="non-terminal residue" evidence="17">
    <location>
        <position position="1"/>
    </location>
</feature>
<evidence type="ECO:0000256" key="4">
    <source>
        <dbReference type="ARBA" id="ARBA00022729"/>
    </source>
</evidence>
<dbReference type="PRINTS" id="PR00261">
    <property type="entry name" value="LDLRECEPTOR"/>
</dbReference>
<feature type="domain" description="Laminin IV type A" evidence="16">
    <location>
        <begin position="729"/>
        <end position="906"/>
    </location>
</feature>
<reference evidence="19" key="1">
    <citation type="submission" date="2012-12" db="EMBL/GenBank/DDBJ databases">
        <authorList>
            <person name="Hellsten U."/>
            <person name="Grimwood J."/>
            <person name="Chapman J.A."/>
            <person name="Shapiro H."/>
            <person name="Aerts A."/>
            <person name="Otillar R.P."/>
            <person name="Terry A.Y."/>
            <person name="Boore J.L."/>
            <person name="Simakov O."/>
            <person name="Marletaz F."/>
            <person name="Cho S.-J."/>
            <person name="Edsinger-Gonzales E."/>
            <person name="Havlak P."/>
            <person name="Kuo D.-H."/>
            <person name="Larsson T."/>
            <person name="Lv J."/>
            <person name="Arendt D."/>
            <person name="Savage R."/>
            <person name="Osoegawa K."/>
            <person name="de Jong P."/>
            <person name="Lindberg D.R."/>
            <person name="Seaver E.C."/>
            <person name="Weisblat D.A."/>
            <person name="Putnam N.H."/>
            <person name="Grigoriev I.V."/>
            <person name="Rokhsar D.S."/>
        </authorList>
    </citation>
    <scope>NUCLEOTIDE SEQUENCE</scope>
    <source>
        <strain evidence="19">I ESC-2004</strain>
    </source>
</reference>
<keyword evidence="2" id="KW-0964">Secreted</keyword>
<feature type="disulfide bond" evidence="12">
    <location>
        <begin position="562"/>
        <end position="571"/>
    </location>
</feature>
<dbReference type="InterPro" id="IPR007110">
    <property type="entry name" value="Ig-like_dom"/>
</dbReference>
<dbReference type="PROSITE" id="PS01209">
    <property type="entry name" value="LDLRA_1"/>
    <property type="match status" value="4"/>
</dbReference>
<feature type="domain" description="EGF-like" evidence="13">
    <location>
        <begin position="644"/>
        <end position="684"/>
    </location>
</feature>
<dbReference type="Pfam" id="PF00053">
    <property type="entry name" value="EGF_laminin"/>
    <property type="match status" value="3"/>
</dbReference>
<dbReference type="EnsemblMetazoa" id="CapteT90300">
    <property type="protein sequence ID" value="CapteP90300"/>
    <property type="gene ID" value="CapteG90300"/>
</dbReference>
<dbReference type="FunFam" id="4.10.400.10:FF:000062">
    <property type="entry name" value="Terribly reduced optic lobes, isoform AI"/>
    <property type="match status" value="1"/>
</dbReference>
<dbReference type="PROSITE" id="PS50835">
    <property type="entry name" value="IG_LIKE"/>
    <property type="match status" value="1"/>
</dbReference>
<dbReference type="InterPro" id="IPR050440">
    <property type="entry name" value="Laminin/Netrin_ECM"/>
</dbReference>
<dbReference type="SMART" id="SM00281">
    <property type="entry name" value="LamB"/>
    <property type="match status" value="2"/>
</dbReference>
<reference evidence="17 19" key="2">
    <citation type="journal article" date="2013" name="Nature">
        <title>Insights into bilaterian evolution from three spiralian genomes.</title>
        <authorList>
            <person name="Simakov O."/>
            <person name="Marletaz F."/>
            <person name="Cho S.J."/>
            <person name="Edsinger-Gonzales E."/>
            <person name="Havlak P."/>
            <person name="Hellsten U."/>
            <person name="Kuo D.H."/>
            <person name="Larsson T."/>
            <person name="Lv J."/>
            <person name="Arendt D."/>
            <person name="Savage R."/>
            <person name="Osoegawa K."/>
            <person name="de Jong P."/>
            <person name="Grimwood J."/>
            <person name="Chapman J.A."/>
            <person name="Shapiro H."/>
            <person name="Aerts A."/>
            <person name="Otillar R.P."/>
            <person name="Terry A.Y."/>
            <person name="Boore J.L."/>
            <person name="Grigoriev I.V."/>
            <person name="Lindberg D.R."/>
            <person name="Seaver E.C."/>
            <person name="Weisblat D.A."/>
            <person name="Putnam N.H."/>
            <person name="Rokhsar D.S."/>
        </authorList>
    </citation>
    <scope>NUCLEOTIDE SEQUENCE</scope>
    <source>
        <strain evidence="17 19">I ESC-2004</strain>
    </source>
</reference>
<dbReference type="AlphaFoldDB" id="R7VA56"/>
<dbReference type="Gene3D" id="2.60.40.10">
    <property type="entry name" value="Immunoglobulins"/>
    <property type="match status" value="1"/>
</dbReference>
<dbReference type="GO" id="GO:0005604">
    <property type="term" value="C:basement membrane"/>
    <property type="evidence" value="ECO:0007669"/>
    <property type="project" value="UniProtKB-SubCell"/>
</dbReference>
<dbReference type="CDD" id="cd00112">
    <property type="entry name" value="LDLa"/>
    <property type="match status" value="4"/>
</dbReference>
<keyword evidence="3" id="KW-0272">Extracellular matrix</keyword>
<dbReference type="GO" id="GO:0009887">
    <property type="term" value="P:animal organ morphogenesis"/>
    <property type="evidence" value="ECO:0007669"/>
    <property type="project" value="TreeGrafter"/>
</dbReference>
<feature type="disulfide bond" evidence="11">
    <location>
        <begin position="20"/>
        <end position="35"/>
    </location>
</feature>
<evidence type="ECO:0000256" key="2">
    <source>
        <dbReference type="ARBA" id="ARBA00022525"/>
    </source>
</evidence>
<dbReference type="SMART" id="SM00408">
    <property type="entry name" value="IGc2"/>
    <property type="match status" value="1"/>
</dbReference>
<gene>
    <name evidence="17" type="ORF">CAPTEDRAFT_90300</name>
</gene>
<evidence type="ECO:0000313" key="17">
    <source>
        <dbReference type="EMBL" id="ELU12610.1"/>
    </source>
</evidence>
<evidence type="ECO:0000256" key="5">
    <source>
        <dbReference type="ARBA" id="ARBA00022737"/>
    </source>
</evidence>
<dbReference type="FunFam" id="2.10.25.10:FF:000090">
    <property type="entry name" value="laminin subunit alpha"/>
    <property type="match status" value="1"/>
</dbReference>
<feature type="disulfide bond" evidence="10">
    <location>
        <begin position="655"/>
        <end position="672"/>
    </location>
</feature>
<keyword evidence="6" id="KW-0084">Basement membrane</keyword>
<dbReference type="STRING" id="283909.R7VA56"/>
<dbReference type="SUPFAM" id="SSF57196">
    <property type="entry name" value="EGF/Laminin"/>
    <property type="match status" value="3"/>
</dbReference>
<evidence type="ECO:0000259" key="16">
    <source>
        <dbReference type="PROSITE" id="PS51115"/>
    </source>
</evidence>
<keyword evidence="7 10" id="KW-1015">Disulfide bond</keyword>
<feature type="disulfide bond" evidence="11">
    <location>
        <begin position="8"/>
        <end position="26"/>
    </location>
</feature>
<feature type="domain" description="Ig-like" evidence="15">
    <location>
        <begin position="188"/>
        <end position="277"/>
    </location>
</feature>
<protein>
    <recommendedName>
        <fullName evidence="20">Basement membrane-specific heparan sulfate proteoglycan core protein</fullName>
    </recommendedName>
</protein>
<feature type="domain" description="Laminin IV type A" evidence="16">
    <location>
        <begin position="327"/>
        <end position="509"/>
    </location>
</feature>
<dbReference type="PROSITE" id="PS50027">
    <property type="entry name" value="EGF_LAM_2"/>
    <property type="match status" value="2"/>
</dbReference>
<feature type="disulfide bond" evidence="11">
    <location>
        <begin position="126"/>
        <end position="141"/>
    </location>
</feature>
<comment type="caution">
    <text evidence="10">Lacks conserved residue(s) required for the propagation of feature annotation.</text>
</comment>
<keyword evidence="9 12" id="KW-0424">Laminin EGF-like domain</keyword>
<dbReference type="PROSITE" id="PS50068">
    <property type="entry name" value="LDLRA_2"/>
    <property type="match status" value="4"/>
</dbReference>
<dbReference type="InterPro" id="IPR002172">
    <property type="entry name" value="LDrepeatLR_classA_rpt"/>
</dbReference>
<evidence type="ECO:0000256" key="1">
    <source>
        <dbReference type="ARBA" id="ARBA00004302"/>
    </source>
</evidence>
<dbReference type="PROSITE" id="PS00022">
    <property type="entry name" value="EGF_1"/>
    <property type="match status" value="1"/>
</dbReference>
<dbReference type="Proteomes" id="UP000014760">
    <property type="component" value="Unassembled WGS sequence"/>
</dbReference>
<keyword evidence="5" id="KW-0677">Repeat</keyword>
<dbReference type="InterPro" id="IPR000742">
    <property type="entry name" value="EGF"/>
</dbReference>
<dbReference type="SMART" id="SM00192">
    <property type="entry name" value="LDLa"/>
    <property type="match status" value="4"/>
</dbReference>
<dbReference type="InterPro" id="IPR002049">
    <property type="entry name" value="LE_dom"/>
</dbReference>
<feature type="disulfide bond" evidence="11">
    <location>
        <begin position="1"/>
        <end position="13"/>
    </location>
</feature>
<reference evidence="18" key="3">
    <citation type="submission" date="2015-06" db="UniProtKB">
        <authorList>
            <consortium name="EnsemblMetazoa"/>
        </authorList>
    </citation>
    <scope>IDENTIFICATION</scope>
</reference>
<dbReference type="InterPro" id="IPR036055">
    <property type="entry name" value="LDL_receptor-like_sf"/>
</dbReference>
<feature type="disulfide bond" evidence="11">
    <location>
        <begin position="114"/>
        <end position="132"/>
    </location>
</feature>
<dbReference type="PROSITE" id="PS51115">
    <property type="entry name" value="LAMININ_IVA"/>
    <property type="match status" value="2"/>
</dbReference>
<dbReference type="Gene3D" id="2.10.25.10">
    <property type="entry name" value="Laminin"/>
    <property type="match status" value="6"/>
</dbReference>
<dbReference type="Pfam" id="PF13927">
    <property type="entry name" value="Ig_3"/>
    <property type="match status" value="1"/>
</dbReference>
<evidence type="ECO:0000256" key="12">
    <source>
        <dbReference type="PROSITE-ProRule" id="PRU00460"/>
    </source>
</evidence>
<evidence type="ECO:0000313" key="19">
    <source>
        <dbReference type="Proteomes" id="UP000014760"/>
    </source>
</evidence>
<dbReference type="CDD" id="cd00055">
    <property type="entry name" value="EGF_Lam"/>
    <property type="match status" value="4"/>
</dbReference>
<dbReference type="SUPFAM" id="SSF48726">
    <property type="entry name" value="Immunoglobulin"/>
    <property type="match status" value="1"/>
</dbReference>
<accession>R7VA56</accession>
<dbReference type="InterPro" id="IPR000034">
    <property type="entry name" value="Laminin_IV"/>
</dbReference>
<dbReference type="PANTHER" id="PTHR10574:SF444">
    <property type="entry name" value="BASEMENT MEMBRANE-SPECIFIC HEPARAN SULFATE PROTEOGLYCAN CORE PROTEIN"/>
    <property type="match status" value="1"/>
</dbReference>
<dbReference type="InterPro" id="IPR013783">
    <property type="entry name" value="Ig-like_fold"/>
</dbReference>
<feature type="disulfide bond" evidence="11">
    <location>
        <begin position="74"/>
        <end position="92"/>
    </location>
</feature>
<feature type="disulfide bond" evidence="11">
    <location>
        <begin position="170"/>
        <end position="185"/>
    </location>
</feature>
<feature type="disulfide bond" evidence="11">
    <location>
        <begin position="86"/>
        <end position="101"/>
    </location>
</feature>
<evidence type="ECO:0000256" key="10">
    <source>
        <dbReference type="PROSITE-ProRule" id="PRU00076"/>
    </source>
</evidence>
<feature type="domain" description="Laminin EGF-like" evidence="14">
    <location>
        <begin position="940"/>
        <end position="989"/>
    </location>
</feature>
<feature type="disulfide bond" evidence="11">
    <location>
        <begin position="107"/>
        <end position="119"/>
    </location>
</feature>
<dbReference type="InterPro" id="IPR023415">
    <property type="entry name" value="LDLR_class-A_CS"/>
</dbReference>
<dbReference type="OrthoDB" id="10055367at2759"/>
<evidence type="ECO:0000256" key="9">
    <source>
        <dbReference type="ARBA" id="ARBA00023292"/>
    </source>
</evidence>
<dbReference type="EMBL" id="AMQN01005350">
    <property type="status" value="NOT_ANNOTATED_CDS"/>
    <property type="molecule type" value="Genomic_DNA"/>
</dbReference>
<keyword evidence="10" id="KW-0245">EGF-like domain</keyword>
<dbReference type="Pfam" id="PF00057">
    <property type="entry name" value="Ldl_recept_a"/>
    <property type="match status" value="4"/>
</dbReference>
<evidence type="ECO:0000256" key="8">
    <source>
        <dbReference type="ARBA" id="ARBA00023180"/>
    </source>
</evidence>
<dbReference type="GO" id="GO:0009888">
    <property type="term" value="P:tissue development"/>
    <property type="evidence" value="ECO:0007669"/>
    <property type="project" value="TreeGrafter"/>
</dbReference>